<sequence length="131" mass="14355">MEKEFARLKTNKSKIKLAQKNTNKNNAELTDKQADRQSQSLMLSDSSCSGRSGSSGSTKRRNSYMSANKYSLNSQRLGKNNSNKLTTTNVGDATSCGKNNCTKMFNEARRQQEAAAITTTSTNTTIIGTKE</sequence>
<dbReference type="AlphaFoldDB" id="A0A811V3S8"/>
<name>A0A811V3S8_CERCA</name>
<evidence type="ECO:0000313" key="2">
    <source>
        <dbReference type="EMBL" id="CAD7005198.1"/>
    </source>
</evidence>
<dbReference type="Proteomes" id="UP000606786">
    <property type="component" value="Unassembled WGS sequence"/>
</dbReference>
<gene>
    <name evidence="2" type="ORF">CCAP1982_LOCUS13558</name>
</gene>
<evidence type="ECO:0000313" key="3">
    <source>
        <dbReference type="Proteomes" id="UP000606786"/>
    </source>
</evidence>
<feature type="compositionally biased region" description="Polar residues" evidence="1">
    <location>
        <begin position="19"/>
        <end position="28"/>
    </location>
</feature>
<feature type="compositionally biased region" description="Polar residues" evidence="1">
    <location>
        <begin position="63"/>
        <end position="93"/>
    </location>
</feature>
<reference evidence="2" key="1">
    <citation type="submission" date="2020-11" db="EMBL/GenBank/DDBJ databases">
        <authorList>
            <person name="Whitehead M."/>
        </authorList>
    </citation>
    <scope>NUCLEOTIDE SEQUENCE</scope>
    <source>
        <strain evidence="2">EGII</strain>
    </source>
</reference>
<proteinExistence type="predicted"/>
<feature type="compositionally biased region" description="Low complexity" evidence="1">
    <location>
        <begin position="36"/>
        <end position="57"/>
    </location>
</feature>
<dbReference type="EMBL" id="CAJHJT010000034">
    <property type="protein sequence ID" value="CAD7005198.1"/>
    <property type="molecule type" value="Genomic_DNA"/>
</dbReference>
<evidence type="ECO:0000256" key="1">
    <source>
        <dbReference type="SAM" id="MobiDB-lite"/>
    </source>
</evidence>
<keyword evidence="3" id="KW-1185">Reference proteome</keyword>
<organism evidence="2 3">
    <name type="scientific">Ceratitis capitata</name>
    <name type="common">Mediterranean fruit fly</name>
    <name type="synonym">Tephritis capitata</name>
    <dbReference type="NCBI Taxonomy" id="7213"/>
    <lineage>
        <taxon>Eukaryota</taxon>
        <taxon>Metazoa</taxon>
        <taxon>Ecdysozoa</taxon>
        <taxon>Arthropoda</taxon>
        <taxon>Hexapoda</taxon>
        <taxon>Insecta</taxon>
        <taxon>Pterygota</taxon>
        <taxon>Neoptera</taxon>
        <taxon>Endopterygota</taxon>
        <taxon>Diptera</taxon>
        <taxon>Brachycera</taxon>
        <taxon>Muscomorpha</taxon>
        <taxon>Tephritoidea</taxon>
        <taxon>Tephritidae</taxon>
        <taxon>Ceratitis</taxon>
        <taxon>Ceratitis</taxon>
    </lineage>
</organism>
<protein>
    <submittedName>
        <fullName evidence="2">(Mediterranean fruit fly) hypothetical protein</fullName>
    </submittedName>
</protein>
<accession>A0A811V3S8</accession>
<feature type="region of interest" description="Disordered" evidence="1">
    <location>
        <begin position="1"/>
        <end position="93"/>
    </location>
</feature>
<comment type="caution">
    <text evidence="2">The sequence shown here is derived from an EMBL/GenBank/DDBJ whole genome shotgun (WGS) entry which is preliminary data.</text>
</comment>